<evidence type="ECO:0000256" key="6">
    <source>
        <dbReference type="HAMAP-Rule" id="MF_00756"/>
    </source>
</evidence>
<dbReference type="EMBL" id="QGMY01000017">
    <property type="protein sequence ID" value="PWR69943.1"/>
    <property type="molecule type" value="Genomic_DNA"/>
</dbReference>
<comment type="caution">
    <text evidence="7">The sequence shown here is derived from an EMBL/GenBank/DDBJ whole genome shotgun (WGS) entry which is preliminary data.</text>
</comment>
<evidence type="ECO:0000256" key="2">
    <source>
        <dbReference type="ARBA" id="ARBA00022694"/>
    </source>
</evidence>
<comment type="function">
    <text evidence="6">Part of ribonuclease P, a protein complex that generates mature tRNA molecules by cleaving their 5'-ends.</text>
</comment>
<dbReference type="RefSeq" id="WP_109970008.1">
    <property type="nucleotide sequence ID" value="NZ_CP176093.1"/>
</dbReference>
<dbReference type="InterPro" id="IPR016195">
    <property type="entry name" value="Pol/histidinol_Pase-like"/>
</dbReference>
<dbReference type="Proteomes" id="UP000245657">
    <property type="component" value="Unassembled WGS sequence"/>
</dbReference>
<comment type="catalytic activity">
    <reaction evidence="6">
        <text>Endonucleolytic cleavage of RNA, removing 5'-extranucleotides from tRNA precursor.</text>
        <dbReference type="EC" id="3.1.26.5"/>
    </reaction>
</comment>
<keyword evidence="1 6" id="KW-0963">Cytoplasm</keyword>
<keyword evidence="3 6" id="KW-0540">Nuclease</keyword>
<dbReference type="EC" id="3.1.26.5" evidence="6"/>
<keyword evidence="2 6" id="KW-0819">tRNA processing</keyword>
<dbReference type="GO" id="GO:0004526">
    <property type="term" value="F:ribonuclease P activity"/>
    <property type="evidence" value="ECO:0007669"/>
    <property type="project" value="UniProtKB-UniRule"/>
</dbReference>
<dbReference type="InterPro" id="IPR002738">
    <property type="entry name" value="RNase_P_p30"/>
</dbReference>
<dbReference type="InterPro" id="IPR023539">
    <property type="entry name" value="RNase_P_comp-3_arc"/>
</dbReference>
<dbReference type="GO" id="GO:0005737">
    <property type="term" value="C:cytoplasm"/>
    <property type="evidence" value="ECO:0007669"/>
    <property type="project" value="UniProtKB-SubCell"/>
</dbReference>
<protein>
    <recommendedName>
        <fullName evidence="6">Ribonuclease P protein component 3</fullName>
        <shortName evidence="6">RNase P component 3</shortName>
        <ecNumber evidence="6">3.1.26.5</ecNumber>
    </recommendedName>
    <alternativeName>
        <fullName evidence="6">Rpp30</fullName>
    </alternativeName>
</protein>
<evidence type="ECO:0000313" key="7">
    <source>
        <dbReference type="EMBL" id="PWR69943.1"/>
    </source>
</evidence>
<dbReference type="Gene3D" id="3.20.20.140">
    <property type="entry name" value="Metal-dependent hydrolases"/>
    <property type="match status" value="1"/>
</dbReference>
<dbReference type="SUPFAM" id="SSF89550">
    <property type="entry name" value="PHP domain-like"/>
    <property type="match status" value="1"/>
</dbReference>
<name>A0A2V2N3W2_9EURY</name>
<accession>A0A2V2N3W2</accession>
<evidence type="ECO:0000256" key="3">
    <source>
        <dbReference type="ARBA" id="ARBA00022722"/>
    </source>
</evidence>
<keyword evidence="8" id="KW-1185">Reference proteome</keyword>
<dbReference type="Pfam" id="PF01876">
    <property type="entry name" value="RNase_P_p30"/>
    <property type="match status" value="1"/>
</dbReference>
<dbReference type="AlphaFoldDB" id="A0A2V2N3W2"/>
<sequence>MQYIDGCVFLFQSGSCSINRAISELKELGYNGMVACGINQNQIPKDNFQIIPARYIKGANLKKIQRDAQDPIGKDQYCMAQAGENGLNRSLLTLSGVHTLCDLHIAPKNAFDRYCAQLAAERNIAVDIRVRPLWELRGVSRQRVIRAYEEILLLQNRYEFPLTISTGALTPYDMRSVRAVKVLLAEIGMDMDLINRSFSSVPSLLIKNKSVQEIFE</sequence>
<dbReference type="GeneID" id="97547465"/>
<evidence type="ECO:0000256" key="4">
    <source>
        <dbReference type="ARBA" id="ARBA00022759"/>
    </source>
</evidence>
<dbReference type="GO" id="GO:0030677">
    <property type="term" value="C:ribonuclease P complex"/>
    <property type="evidence" value="ECO:0007669"/>
    <property type="project" value="UniProtKB-UniRule"/>
</dbReference>
<comment type="subunit">
    <text evidence="6">Consists of a catalytic RNA component and at least 4-5 protein subunits.</text>
</comment>
<keyword evidence="4 6" id="KW-0255">Endonuclease</keyword>
<dbReference type="GO" id="GO:0001682">
    <property type="term" value="P:tRNA 5'-leader removal"/>
    <property type="evidence" value="ECO:0007669"/>
    <property type="project" value="UniProtKB-UniRule"/>
</dbReference>
<keyword evidence="5 6" id="KW-0378">Hydrolase</keyword>
<evidence type="ECO:0000256" key="5">
    <source>
        <dbReference type="ARBA" id="ARBA00022801"/>
    </source>
</evidence>
<comment type="subcellular location">
    <subcellularLocation>
        <location evidence="6">Cytoplasm</location>
    </subcellularLocation>
</comment>
<evidence type="ECO:0000313" key="8">
    <source>
        <dbReference type="Proteomes" id="UP000245657"/>
    </source>
</evidence>
<dbReference type="OrthoDB" id="85765at2157"/>
<evidence type="ECO:0000256" key="1">
    <source>
        <dbReference type="ARBA" id="ARBA00022490"/>
    </source>
</evidence>
<dbReference type="HAMAP" id="MF_00756">
    <property type="entry name" value="RNase_P_3"/>
    <property type="match status" value="1"/>
</dbReference>
<gene>
    <name evidence="6" type="primary">rnp3</name>
    <name evidence="7" type="ORF">DK846_16050</name>
</gene>
<organism evidence="7 8">
    <name type="scientific">Methanospirillum lacunae</name>
    <dbReference type="NCBI Taxonomy" id="668570"/>
    <lineage>
        <taxon>Archaea</taxon>
        <taxon>Methanobacteriati</taxon>
        <taxon>Methanobacteriota</taxon>
        <taxon>Stenosarchaea group</taxon>
        <taxon>Methanomicrobia</taxon>
        <taxon>Methanomicrobiales</taxon>
        <taxon>Methanospirillaceae</taxon>
        <taxon>Methanospirillum</taxon>
    </lineage>
</organism>
<reference evidence="7 8" key="1">
    <citation type="submission" date="2018-05" db="EMBL/GenBank/DDBJ databases">
        <title>Draft genome of Methanospirillum lacunae Ki8-1.</title>
        <authorList>
            <person name="Dueholm M.S."/>
            <person name="Nielsen P.H."/>
            <person name="Bakmann L.F."/>
            <person name="Otzen D.E."/>
        </authorList>
    </citation>
    <scope>NUCLEOTIDE SEQUENCE [LARGE SCALE GENOMIC DNA]</scope>
    <source>
        <strain evidence="7 8">Ki8-1</strain>
    </source>
</reference>
<proteinExistence type="inferred from homology"/>
<comment type="similarity">
    <text evidence="6">Belongs to the eukaryotic/archaeal RNase P protein component 3 family.</text>
</comment>